<keyword evidence="3" id="KW-1185">Reference proteome</keyword>
<keyword evidence="1" id="KW-0812">Transmembrane</keyword>
<keyword evidence="1" id="KW-1133">Transmembrane helix</keyword>
<organism evidence="2 3">
    <name type="scientific">Hibiscus sabdariffa</name>
    <name type="common">roselle</name>
    <dbReference type="NCBI Taxonomy" id="183260"/>
    <lineage>
        <taxon>Eukaryota</taxon>
        <taxon>Viridiplantae</taxon>
        <taxon>Streptophyta</taxon>
        <taxon>Embryophyta</taxon>
        <taxon>Tracheophyta</taxon>
        <taxon>Spermatophyta</taxon>
        <taxon>Magnoliopsida</taxon>
        <taxon>eudicotyledons</taxon>
        <taxon>Gunneridae</taxon>
        <taxon>Pentapetalae</taxon>
        <taxon>rosids</taxon>
        <taxon>malvids</taxon>
        <taxon>Malvales</taxon>
        <taxon>Malvaceae</taxon>
        <taxon>Malvoideae</taxon>
        <taxon>Hibiscus</taxon>
    </lineage>
</organism>
<dbReference type="EMBL" id="JBBPBN010000026">
    <property type="protein sequence ID" value="KAK9008634.1"/>
    <property type="molecule type" value="Genomic_DNA"/>
</dbReference>
<sequence>MVLSRIRSSAASAIHFLSDSVDAVTTYKAHPLFRNAWHTAPTSLLVWVGGVFVLALKLAGSGLAWLAHRLMLGDKSSLFLLFCLAGF</sequence>
<evidence type="ECO:0000313" key="2">
    <source>
        <dbReference type="EMBL" id="KAK9008634.1"/>
    </source>
</evidence>
<gene>
    <name evidence="2" type="ORF">V6N11_075521</name>
</gene>
<accession>A0ABR2R764</accession>
<protein>
    <submittedName>
        <fullName evidence="2">Uncharacterized protein</fullName>
    </submittedName>
</protein>
<name>A0ABR2R764_9ROSI</name>
<keyword evidence="1" id="KW-0472">Membrane</keyword>
<dbReference type="Proteomes" id="UP001396334">
    <property type="component" value="Unassembled WGS sequence"/>
</dbReference>
<comment type="caution">
    <text evidence="2">The sequence shown here is derived from an EMBL/GenBank/DDBJ whole genome shotgun (WGS) entry which is preliminary data.</text>
</comment>
<reference evidence="2 3" key="1">
    <citation type="journal article" date="2024" name="G3 (Bethesda)">
        <title>Genome assembly of Hibiscus sabdariffa L. provides insights into metabolisms of medicinal natural products.</title>
        <authorList>
            <person name="Kim T."/>
        </authorList>
    </citation>
    <scope>NUCLEOTIDE SEQUENCE [LARGE SCALE GENOMIC DNA]</scope>
    <source>
        <strain evidence="2">TK-2024</strain>
        <tissue evidence="2">Old leaves</tissue>
    </source>
</reference>
<evidence type="ECO:0000313" key="3">
    <source>
        <dbReference type="Proteomes" id="UP001396334"/>
    </source>
</evidence>
<feature type="transmembrane region" description="Helical" evidence="1">
    <location>
        <begin position="47"/>
        <end position="67"/>
    </location>
</feature>
<evidence type="ECO:0000256" key="1">
    <source>
        <dbReference type="SAM" id="Phobius"/>
    </source>
</evidence>
<proteinExistence type="predicted"/>